<proteinExistence type="predicted"/>
<dbReference type="EMBL" id="CADCUC010000410">
    <property type="protein sequence ID" value="CAA9344005.1"/>
    <property type="molecule type" value="Genomic_DNA"/>
</dbReference>
<evidence type="ECO:0000313" key="1">
    <source>
        <dbReference type="EMBL" id="CAA9344005.1"/>
    </source>
</evidence>
<protein>
    <submittedName>
        <fullName evidence="1">Uncharacterized protein</fullName>
    </submittedName>
</protein>
<gene>
    <name evidence="1" type="ORF">AVDCRST_MAG90-2127</name>
</gene>
<organism evidence="1">
    <name type="scientific">uncultured Microvirga sp</name>
    <dbReference type="NCBI Taxonomy" id="412392"/>
    <lineage>
        <taxon>Bacteria</taxon>
        <taxon>Pseudomonadati</taxon>
        <taxon>Pseudomonadota</taxon>
        <taxon>Alphaproteobacteria</taxon>
        <taxon>Hyphomicrobiales</taxon>
        <taxon>Methylobacteriaceae</taxon>
        <taxon>Microvirga</taxon>
        <taxon>environmental samples</taxon>
    </lineage>
</organism>
<accession>A0A6J4LXD9</accession>
<reference evidence="1" key="1">
    <citation type="submission" date="2020-02" db="EMBL/GenBank/DDBJ databases">
        <authorList>
            <person name="Meier V. D."/>
        </authorList>
    </citation>
    <scope>NUCLEOTIDE SEQUENCE</scope>
    <source>
        <strain evidence="1">AVDCRST_MAG90</strain>
    </source>
</reference>
<name>A0A6J4LXD9_9HYPH</name>
<dbReference type="AlphaFoldDB" id="A0A6J4LXD9"/>
<sequence length="69" mass="7510">MSHKYQVRQLVRLARPGFSDERANSGGVYEVVRLMPADQTGEVSYRIKSATAGERAVRESEIAGRASGG</sequence>